<evidence type="ECO:0000313" key="8">
    <source>
        <dbReference type="Proteomes" id="UP001419268"/>
    </source>
</evidence>
<organism evidence="7 8">
    <name type="scientific">Stephania cephalantha</name>
    <dbReference type="NCBI Taxonomy" id="152367"/>
    <lineage>
        <taxon>Eukaryota</taxon>
        <taxon>Viridiplantae</taxon>
        <taxon>Streptophyta</taxon>
        <taxon>Embryophyta</taxon>
        <taxon>Tracheophyta</taxon>
        <taxon>Spermatophyta</taxon>
        <taxon>Magnoliopsida</taxon>
        <taxon>Ranunculales</taxon>
        <taxon>Menispermaceae</taxon>
        <taxon>Menispermoideae</taxon>
        <taxon>Cissampelideae</taxon>
        <taxon>Stephania</taxon>
    </lineage>
</organism>
<dbReference type="GO" id="GO:0060320">
    <property type="term" value="P:rejection of self pollen"/>
    <property type="evidence" value="ECO:0007669"/>
    <property type="project" value="UniProtKB-KW"/>
</dbReference>
<accession>A0AAP0PVT2</accession>
<evidence type="ECO:0000256" key="6">
    <source>
        <dbReference type="RuleBase" id="RU367044"/>
    </source>
</evidence>
<sequence length="135" mass="15612">MRTLAYVCFAFMLCMDLCTTSLSFGKNVRIMNRLGHGTMANVHCMSREDDIGYRLVADGDEFGWSFNVNAIGTTLFYCDVQWDMGTWFHFDAYSASRDASRCSSECRWMIQRDGLYVFNQGKNVWEMTPFQPSKK</sequence>
<dbReference type="Pfam" id="PF05938">
    <property type="entry name" value="Self-incomp_S1"/>
    <property type="match status" value="1"/>
</dbReference>
<evidence type="ECO:0000256" key="3">
    <source>
        <dbReference type="ARBA" id="ARBA00022471"/>
    </source>
</evidence>
<dbReference type="PANTHER" id="PTHR31232">
    <property type="match status" value="1"/>
</dbReference>
<keyword evidence="5 6" id="KW-0732">Signal</keyword>
<dbReference type="Proteomes" id="UP001419268">
    <property type="component" value="Unassembled WGS sequence"/>
</dbReference>
<proteinExistence type="inferred from homology"/>
<evidence type="ECO:0000256" key="4">
    <source>
        <dbReference type="ARBA" id="ARBA00022525"/>
    </source>
</evidence>
<gene>
    <name evidence="7" type="ORF">Scep_003469</name>
</gene>
<dbReference type="EMBL" id="JBBNAG010000002">
    <property type="protein sequence ID" value="KAK9156895.1"/>
    <property type="molecule type" value="Genomic_DNA"/>
</dbReference>
<name>A0AAP0PVT2_9MAGN</name>
<evidence type="ECO:0000256" key="2">
    <source>
        <dbReference type="ARBA" id="ARBA00005581"/>
    </source>
</evidence>
<keyword evidence="3 6" id="KW-0713">Self-incompatibility</keyword>
<comment type="caution">
    <text evidence="7">The sequence shown here is derived from an EMBL/GenBank/DDBJ whole genome shotgun (WGS) entry which is preliminary data.</text>
</comment>
<dbReference type="AlphaFoldDB" id="A0AAP0PVT2"/>
<dbReference type="PANTHER" id="PTHR31232:SF18">
    <property type="entry name" value="S-PROTEIN HOMOLOG"/>
    <property type="match status" value="1"/>
</dbReference>
<evidence type="ECO:0000256" key="1">
    <source>
        <dbReference type="ARBA" id="ARBA00004613"/>
    </source>
</evidence>
<keyword evidence="8" id="KW-1185">Reference proteome</keyword>
<protein>
    <recommendedName>
        <fullName evidence="6">S-protein homolog</fullName>
    </recommendedName>
</protein>
<comment type="similarity">
    <text evidence="2 6">Belongs to the plant self-incompatibility (S1) protein family.</text>
</comment>
<evidence type="ECO:0000313" key="7">
    <source>
        <dbReference type="EMBL" id="KAK9156895.1"/>
    </source>
</evidence>
<comment type="subcellular location">
    <subcellularLocation>
        <location evidence="1 6">Secreted</location>
    </subcellularLocation>
</comment>
<keyword evidence="4 6" id="KW-0964">Secreted</keyword>
<dbReference type="InterPro" id="IPR010264">
    <property type="entry name" value="Self-incomp_S1"/>
</dbReference>
<feature type="signal peptide" evidence="6">
    <location>
        <begin position="1"/>
        <end position="25"/>
    </location>
</feature>
<evidence type="ECO:0000256" key="5">
    <source>
        <dbReference type="ARBA" id="ARBA00022729"/>
    </source>
</evidence>
<dbReference type="GO" id="GO:0005576">
    <property type="term" value="C:extracellular region"/>
    <property type="evidence" value="ECO:0007669"/>
    <property type="project" value="UniProtKB-SubCell"/>
</dbReference>
<feature type="chain" id="PRO_5042666427" description="S-protein homolog" evidence="6">
    <location>
        <begin position="26"/>
        <end position="135"/>
    </location>
</feature>
<reference evidence="7 8" key="1">
    <citation type="submission" date="2024-01" db="EMBL/GenBank/DDBJ databases">
        <title>Genome assemblies of Stephania.</title>
        <authorList>
            <person name="Yang L."/>
        </authorList>
    </citation>
    <scope>NUCLEOTIDE SEQUENCE [LARGE SCALE GENOMIC DNA]</scope>
    <source>
        <strain evidence="7">JXDWG</strain>
        <tissue evidence="7">Leaf</tissue>
    </source>
</reference>